<feature type="transmembrane region" description="Helical" evidence="1">
    <location>
        <begin position="34"/>
        <end position="53"/>
    </location>
</feature>
<feature type="transmembrane region" description="Helical" evidence="1">
    <location>
        <begin position="7"/>
        <end position="28"/>
    </location>
</feature>
<dbReference type="AlphaFoldDB" id="A0A4R2M0M4"/>
<keyword evidence="1" id="KW-0472">Membrane</keyword>
<feature type="transmembrane region" description="Helical" evidence="1">
    <location>
        <begin position="65"/>
        <end position="88"/>
    </location>
</feature>
<comment type="caution">
    <text evidence="2">The sequence shown here is derived from an EMBL/GenBank/DDBJ whole genome shotgun (WGS) entry which is preliminary data.</text>
</comment>
<dbReference type="OrthoDB" id="1752779at2"/>
<evidence type="ECO:0000313" key="3">
    <source>
        <dbReference type="Proteomes" id="UP000295711"/>
    </source>
</evidence>
<feature type="transmembrane region" description="Helical" evidence="1">
    <location>
        <begin position="100"/>
        <end position="122"/>
    </location>
</feature>
<accession>A0A4R2M0M4</accession>
<gene>
    <name evidence="2" type="ORF">EV212_101344</name>
</gene>
<name>A0A4R2M0M4_9FIRM</name>
<evidence type="ECO:0000256" key="1">
    <source>
        <dbReference type="SAM" id="Phobius"/>
    </source>
</evidence>
<keyword evidence="1" id="KW-1133">Transmembrane helix</keyword>
<evidence type="ECO:0000313" key="2">
    <source>
        <dbReference type="EMBL" id="TCO86553.1"/>
    </source>
</evidence>
<organism evidence="2 3">
    <name type="scientific">Frisingicoccus caecimuris</name>
    <dbReference type="NCBI Taxonomy" id="1796636"/>
    <lineage>
        <taxon>Bacteria</taxon>
        <taxon>Bacillati</taxon>
        <taxon>Bacillota</taxon>
        <taxon>Clostridia</taxon>
        <taxon>Lachnospirales</taxon>
        <taxon>Lachnospiraceae</taxon>
        <taxon>Frisingicoccus</taxon>
    </lineage>
</organism>
<proteinExistence type="predicted"/>
<reference evidence="2 3" key="1">
    <citation type="submission" date="2019-03" db="EMBL/GenBank/DDBJ databases">
        <title>Genomic Encyclopedia of Type Strains, Phase IV (KMG-IV): sequencing the most valuable type-strain genomes for metagenomic binning, comparative biology and taxonomic classification.</title>
        <authorList>
            <person name="Goeker M."/>
        </authorList>
    </citation>
    <scope>NUCLEOTIDE SEQUENCE [LARGE SCALE GENOMIC DNA]</scope>
    <source>
        <strain evidence="2 3">DSM 28559</strain>
    </source>
</reference>
<protein>
    <submittedName>
        <fullName evidence="2">Uncharacterized protein</fullName>
    </submittedName>
</protein>
<keyword evidence="3" id="KW-1185">Reference proteome</keyword>
<dbReference type="RefSeq" id="WP_132087904.1">
    <property type="nucleotide sequence ID" value="NZ_JANKAQ010000002.1"/>
</dbReference>
<dbReference type="EMBL" id="SLXA01000001">
    <property type="protein sequence ID" value="TCO86553.1"/>
    <property type="molecule type" value="Genomic_DNA"/>
</dbReference>
<sequence>MKTLRFILKYFFLFYIGGFTYCGIEILYRGRTHWSMFLCAGIIFIYASVQNEFFEWDYPFWKQLLKVWTFALIAEFITGCIVNLWLGWNVWDYSNLRFHLLGQTSLTFALLFLPICAFAIVFDDYIRYVFFNEEPPRYKFL</sequence>
<dbReference type="Proteomes" id="UP000295711">
    <property type="component" value="Unassembled WGS sequence"/>
</dbReference>
<keyword evidence="1" id="KW-0812">Transmembrane</keyword>